<gene>
    <name evidence="2" type="ORF">D4N35_012210</name>
</gene>
<dbReference type="Gene3D" id="3.40.30.10">
    <property type="entry name" value="Glutaredoxin"/>
    <property type="match status" value="1"/>
</dbReference>
<sequence>MKIEVWSDYVCPFCYIGKRRLEKALETFDHRDQVDVQFKSFELEPEAPRVSDESMYEKLAGKYGISVDEAKRMNEGIRRQAAEEGLTFNFDTMIPTNTFDAHRLAHFAESKNKEKEVHEKLLHAYFTESKHLGDHEVLADIAAEAGIDRDETLAFLADETALVDEVRNDEQASQLIGVRGVPFFLINRKYGISGAQPIDTFLAALEKVWQEESSEPILQNLGSGDAGACVDGSCDLPDEK</sequence>
<dbReference type="Proteomes" id="UP000273811">
    <property type="component" value="Unassembled WGS sequence"/>
</dbReference>
<dbReference type="PANTHER" id="PTHR13887:SF41">
    <property type="entry name" value="THIOREDOXIN SUPERFAMILY PROTEIN"/>
    <property type="match status" value="1"/>
</dbReference>
<comment type="caution">
    <text evidence="2">The sequence shown here is derived from an EMBL/GenBank/DDBJ whole genome shotgun (WGS) entry which is preliminary data.</text>
</comment>
<dbReference type="InterPro" id="IPR036249">
    <property type="entry name" value="Thioredoxin-like_sf"/>
</dbReference>
<dbReference type="RefSeq" id="WP_120074004.1">
    <property type="nucleotide sequence ID" value="NZ_CP126113.1"/>
</dbReference>
<dbReference type="CDD" id="cd03024">
    <property type="entry name" value="DsbA_FrnE"/>
    <property type="match status" value="1"/>
</dbReference>
<reference evidence="2" key="1">
    <citation type="submission" date="2018-12" db="EMBL/GenBank/DDBJ databases">
        <authorList>
            <person name="Sun L."/>
            <person name="Chen Z."/>
        </authorList>
    </citation>
    <scope>NUCLEOTIDE SEQUENCE [LARGE SCALE GENOMIC DNA]</scope>
    <source>
        <strain evidence="2">DSM 16012</strain>
    </source>
</reference>
<evidence type="ECO:0000313" key="2">
    <source>
        <dbReference type="EMBL" id="RWR08088.1"/>
    </source>
</evidence>
<proteinExistence type="predicted"/>
<dbReference type="PANTHER" id="PTHR13887">
    <property type="entry name" value="GLUTATHIONE S-TRANSFERASE KAPPA"/>
    <property type="match status" value="1"/>
</dbReference>
<evidence type="ECO:0000313" key="3">
    <source>
        <dbReference type="Proteomes" id="UP000273811"/>
    </source>
</evidence>
<evidence type="ECO:0000259" key="1">
    <source>
        <dbReference type="Pfam" id="PF01323"/>
    </source>
</evidence>
<dbReference type="AlphaFoldDB" id="A0A443IP20"/>
<dbReference type="SUPFAM" id="SSF52833">
    <property type="entry name" value="Thioredoxin-like"/>
    <property type="match status" value="1"/>
</dbReference>
<name>A0A443IP20_9BACI</name>
<dbReference type="GO" id="GO:0016491">
    <property type="term" value="F:oxidoreductase activity"/>
    <property type="evidence" value="ECO:0007669"/>
    <property type="project" value="InterPro"/>
</dbReference>
<protein>
    <submittedName>
        <fullName evidence="2">DsbA family oxidoreductase</fullName>
    </submittedName>
</protein>
<keyword evidence="3" id="KW-1185">Reference proteome</keyword>
<dbReference type="Pfam" id="PF01323">
    <property type="entry name" value="DSBA"/>
    <property type="match status" value="1"/>
</dbReference>
<dbReference type="InterPro" id="IPR001853">
    <property type="entry name" value="DSBA-like_thioredoxin_dom"/>
</dbReference>
<organism evidence="2 3">
    <name type="scientific">Siminovitchia fortis</name>
    <dbReference type="NCBI Taxonomy" id="254758"/>
    <lineage>
        <taxon>Bacteria</taxon>
        <taxon>Bacillati</taxon>
        <taxon>Bacillota</taxon>
        <taxon>Bacilli</taxon>
        <taxon>Bacillales</taxon>
        <taxon>Bacillaceae</taxon>
        <taxon>Siminovitchia</taxon>
    </lineage>
</organism>
<dbReference type="OrthoDB" id="9799122at2"/>
<accession>A0A443IP20</accession>
<feature type="domain" description="DSBA-like thioredoxin" evidence="1">
    <location>
        <begin position="3"/>
        <end position="205"/>
    </location>
</feature>
<dbReference type="EMBL" id="QYTU02000027">
    <property type="protein sequence ID" value="RWR08088.1"/>
    <property type="molecule type" value="Genomic_DNA"/>
</dbReference>